<dbReference type="RefSeq" id="WP_106581427.1">
    <property type="nucleotide sequence ID" value="NZ_PYGA01000002.1"/>
</dbReference>
<dbReference type="GO" id="GO:0016810">
    <property type="term" value="F:hydrolase activity, acting on carbon-nitrogen (but not peptide) bonds"/>
    <property type="evidence" value="ECO:0007669"/>
    <property type="project" value="InterPro"/>
</dbReference>
<dbReference type="SUPFAM" id="SSF51338">
    <property type="entry name" value="Composite domain of metallo-dependent hydrolases"/>
    <property type="match status" value="1"/>
</dbReference>
<accession>A0A2P8DS58</accession>
<evidence type="ECO:0000313" key="3">
    <source>
        <dbReference type="Proteomes" id="UP000240542"/>
    </source>
</evidence>
<keyword evidence="3" id="KW-1185">Reference proteome</keyword>
<dbReference type="Proteomes" id="UP000240542">
    <property type="component" value="Unassembled WGS sequence"/>
</dbReference>
<dbReference type="OrthoDB" id="3514520at2"/>
<dbReference type="Gene3D" id="2.30.40.10">
    <property type="entry name" value="Urease, subunit C, domain 1"/>
    <property type="match status" value="1"/>
</dbReference>
<proteinExistence type="predicted"/>
<sequence>MTRDNRVQAYTHTTVVDTLGGPPQPDQTILVADGVITEVGPSAQVPIPHTAAVTDLTGTHTLPGLTDMHVHSDGDGPGGQHFPALYIANGVTTVREMWGKPFLHDWRRRVADGSLLGPRSVIASPLVDGAPALWTDLPVDSPVITAVTAAQGRRAVHEAVETGADFVKVYSRLEREPYFAVLDEAHRRGITVVGHRSDNVPLAEQIDAGQRSFEHVHGLWPATSADSERLEAAMARLRLTSDPPYADWFKQVTAVEWEAVGSYSPEAAAALFGRLVAADAAYCPTLVMHSAIDLPDRIRLDDPRLAYLEPETPAMWAYVRDKVFEGGGRSAEEAARRRVLFDRRRAAVAAMDEAGVRLLAGTDSVTPGLAPGFSLHDELELLAGAGLSPLRALQAATIEPARFLGRDDRFGAVLPGRAADLVVLDADPLSDIRNTRRIHAVVFDGRFIGDAELHGVLSAASTAAAVR</sequence>
<gene>
    <name evidence="2" type="ORF">CLV63_102179</name>
</gene>
<dbReference type="InterPro" id="IPR011059">
    <property type="entry name" value="Metal-dep_hydrolase_composite"/>
</dbReference>
<dbReference type="Gene3D" id="3.20.20.140">
    <property type="entry name" value="Metal-dependent hydrolases"/>
    <property type="match status" value="2"/>
</dbReference>
<name>A0A2P8DS58_9ACTN</name>
<dbReference type="PANTHER" id="PTHR43135:SF3">
    <property type="entry name" value="ALPHA-D-RIBOSE 1-METHYLPHOSPHONATE 5-TRIPHOSPHATE DIPHOSPHATASE"/>
    <property type="match status" value="1"/>
</dbReference>
<evidence type="ECO:0000313" key="2">
    <source>
        <dbReference type="EMBL" id="PSL00053.1"/>
    </source>
</evidence>
<dbReference type="SUPFAM" id="SSF51556">
    <property type="entry name" value="Metallo-dependent hydrolases"/>
    <property type="match status" value="1"/>
</dbReference>
<organism evidence="2 3">
    <name type="scientific">Murinocardiopsis flavida</name>
    <dbReference type="NCBI Taxonomy" id="645275"/>
    <lineage>
        <taxon>Bacteria</taxon>
        <taxon>Bacillati</taxon>
        <taxon>Actinomycetota</taxon>
        <taxon>Actinomycetes</taxon>
        <taxon>Streptosporangiales</taxon>
        <taxon>Nocardiopsidaceae</taxon>
        <taxon>Murinocardiopsis</taxon>
    </lineage>
</organism>
<dbReference type="AlphaFoldDB" id="A0A2P8DS58"/>
<comment type="caution">
    <text evidence="2">The sequence shown here is derived from an EMBL/GenBank/DDBJ whole genome shotgun (WGS) entry which is preliminary data.</text>
</comment>
<reference evidence="2 3" key="1">
    <citation type="submission" date="2018-03" db="EMBL/GenBank/DDBJ databases">
        <title>Genomic Encyclopedia of Archaeal and Bacterial Type Strains, Phase II (KMG-II): from individual species to whole genera.</title>
        <authorList>
            <person name="Goeker M."/>
        </authorList>
    </citation>
    <scope>NUCLEOTIDE SEQUENCE [LARGE SCALE GENOMIC DNA]</scope>
    <source>
        <strain evidence="2 3">DSM 45312</strain>
    </source>
</reference>
<dbReference type="EMBL" id="PYGA01000002">
    <property type="protein sequence ID" value="PSL00053.1"/>
    <property type="molecule type" value="Genomic_DNA"/>
</dbReference>
<evidence type="ECO:0000259" key="1">
    <source>
        <dbReference type="Pfam" id="PF01979"/>
    </source>
</evidence>
<dbReference type="Pfam" id="PF01979">
    <property type="entry name" value="Amidohydro_1"/>
    <property type="match status" value="1"/>
</dbReference>
<dbReference type="InterPro" id="IPR051781">
    <property type="entry name" value="Metallo-dep_Hydrolase"/>
</dbReference>
<dbReference type="InterPro" id="IPR006680">
    <property type="entry name" value="Amidohydro-rel"/>
</dbReference>
<keyword evidence="2" id="KW-0378">Hydrolase</keyword>
<feature type="domain" description="Amidohydrolase-related" evidence="1">
    <location>
        <begin position="342"/>
        <end position="446"/>
    </location>
</feature>
<protein>
    <submittedName>
        <fullName evidence="2">Imidazolonepropionase-like amidohydrolase</fullName>
    </submittedName>
</protein>
<dbReference type="InterPro" id="IPR032466">
    <property type="entry name" value="Metal_Hydrolase"/>
</dbReference>
<dbReference type="PANTHER" id="PTHR43135">
    <property type="entry name" value="ALPHA-D-RIBOSE 1-METHYLPHOSPHONATE 5-TRIPHOSPHATE DIPHOSPHATASE"/>
    <property type="match status" value="1"/>
</dbReference>